<dbReference type="Gene3D" id="3.40.1090.10">
    <property type="entry name" value="Cytosolic phospholipase A2 catalytic domain"/>
    <property type="match status" value="2"/>
</dbReference>
<dbReference type="PROSITE" id="PS51635">
    <property type="entry name" value="PNPLA"/>
    <property type="match status" value="1"/>
</dbReference>
<dbReference type="Pfam" id="PF01734">
    <property type="entry name" value="Patatin"/>
    <property type="match status" value="2"/>
</dbReference>
<gene>
    <name evidence="6" type="ORF">ACFQ4P_06670</name>
</gene>
<comment type="caution">
    <text evidence="6">The sequence shown here is derived from an EMBL/GenBank/DDBJ whole genome shotgun (WGS) entry which is preliminary data.</text>
</comment>
<keyword evidence="7" id="KW-1185">Reference proteome</keyword>
<dbReference type="InterPro" id="IPR016035">
    <property type="entry name" value="Acyl_Trfase/lysoPLipase"/>
</dbReference>
<organism evidence="6 7">
    <name type="scientific">Lacticaseibacillus mingshuiensis</name>
    <dbReference type="NCBI Taxonomy" id="2799574"/>
    <lineage>
        <taxon>Bacteria</taxon>
        <taxon>Bacillati</taxon>
        <taxon>Bacillota</taxon>
        <taxon>Bacilli</taxon>
        <taxon>Lactobacillales</taxon>
        <taxon>Lactobacillaceae</taxon>
        <taxon>Lacticaseibacillus</taxon>
    </lineage>
</organism>
<evidence type="ECO:0000256" key="3">
    <source>
        <dbReference type="ARBA" id="ARBA00023098"/>
    </source>
</evidence>
<keyword evidence="2 4" id="KW-0442">Lipid degradation</keyword>
<feature type="short sequence motif" description="GXSXG" evidence="4">
    <location>
        <begin position="36"/>
        <end position="40"/>
    </location>
</feature>
<keyword evidence="1 4" id="KW-0378">Hydrolase</keyword>
<feature type="active site" description="Nucleophile" evidence="4">
    <location>
        <position position="38"/>
    </location>
</feature>
<protein>
    <submittedName>
        <fullName evidence="6">Patatin-like phospholipase family protein</fullName>
    </submittedName>
</protein>
<dbReference type="RefSeq" id="WP_203628143.1">
    <property type="nucleotide sequence ID" value="NZ_BOLQ01000019.1"/>
</dbReference>
<feature type="active site" description="Proton acceptor" evidence="4">
    <location>
        <position position="142"/>
    </location>
</feature>
<dbReference type="EMBL" id="JBHTOC010000008">
    <property type="protein sequence ID" value="MFD1429928.1"/>
    <property type="molecule type" value="Genomic_DNA"/>
</dbReference>
<evidence type="ECO:0000313" key="7">
    <source>
        <dbReference type="Proteomes" id="UP001597196"/>
    </source>
</evidence>
<dbReference type="SUPFAM" id="SSF52151">
    <property type="entry name" value="FabD/lysophospholipase-like"/>
    <property type="match status" value="1"/>
</dbReference>
<sequence>MTWALVLGGGGVRGAFQAGVWQALATAGFSPRFLIGSSIGALNGAATARLAPEALVAWWQDPRLDHFRAYQLSRTIKEFGGAILATPVQQPWPTLAVATDLKRRRPVVNALTDRTTLDRLCASCSLPGVTRPVTINGTRYADGGLVNDLPIDIARDLGATKILAISAAGLGPQPAAKADRLLTPPEPVGRILDFSRGNRQRLLQAGQEAGQRLCQEADFLAGIRGSY</sequence>
<evidence type="ECO:0000256" key="2">
    <source>
        <dbReference type="ARBA" id="ARBA00022963"/>
    </source>
</evidence>
<evidence type="ECO:0000259" key="5">
    <source>
        <dbReference type="PROSITE" id="PS51635"/>
    </source>
</evidence>
<dbReference type="InterPro" id="IPR050301">
    <property type="entry name" value="NTE"/>
</dbReference>
<dbReference type="Proteomes" id="UP001597196">
    <property type="component" value="Unassembled WGS sequence"/>
</dbReference>
<dbReference type="InterPro" id="IPR002641">
    <property type="entry name" value="PNPLA_dom"/>
</dbReference>
<dbReference type="PANTHER" id="PTHR14226">
    <property type="entry name" value="NEUROPATHY TARGET ESTERASE/SWISS CHEESE D.MELANOGASTER"/>
    <property type="match status" value="1"/>
</dbReference>
<feature type="short sequence motif" description="DGA/G" evidence="4">
    <location>
        <begin position="142"/>
        <end position="144"/>
    </location>
</feature>
<evidence type="ECO:0000256" key="4">
    <source>
        <dbReference type="PROSITE-ProRule" id="PRU01161"/>
    </source>
</evidence>
<dbReference type="PANTHER" id="PTHR14226:SF29">
    <property type="entry name" value="NEUROPATHY TARGET ESTERASE SWS"/>
    <property type="match status" value="1"/>
</dbReference>
<evidence type="ECO:0000313" key="6">
    <source>
        <dbReference type="EMBL" id="MFD1429928.1"/>
    </source>
</evidence>
<proteinExistence type="predicted"/>
<keyword evidence="3 4" id="KW-0443">Lipid metabolism</keyword>
<feature type="short sequence motif" description="GXGXXG" evidence="4">
    <location>
        <begin position="9"/>
        <end position="14"/>
    </location>
</feature>
<evidence type="ECO:0000256" key="1">
    <source>
        <dbReference type="ARBA" id="ARBA00022801"/>
    </source>
</evidence>
<name>A0ABW4CH90_9LACO</name>
<accession>A0ABW4CH90</accession>
<reference evidence="7" key="1">
    <citation type="journal article" date="2019" name="Int. J. Syst. Evol. Microbiol.">
        <title>The Global Catalogue of Microorganisms (GCM) 10K type strain sequencing project: providing services to taxonomists for standard genome sequencing and annotation.</title>
        <authorList>
            <consortium name="The Broad Institute Genomics Platform"/>
            <consortium name="The Broad Institute Genome Sequencing Center for Infectious Disease"/>
            <person name="Wu L."/>
            <person name="Ma J."/>
        </authorList>
    </citation>
    <scope>NUCLEOTIDE SEQUENCE [LARGE SCALE GENOMIC DNA]</scope>
    <source>
        <strain evidence="7">CCM 8980</strain>
    </source>
</reference>
<feature type="domain" description="PNPLA" evidence="5">
    <location>
        <begin position="5"/>
        <end position="155"/>
    </location>
</feature>